<proteinExistence type="predicted"/>
<gene>
    <name evidence="1" type="ORF">HMPREF9698_01544</name>
</gene>
<dbReference type="EMBL" id="AGXA01000031">
    <property type="protein sequence ID" value="EKU92941.1"/>
    <property type="molecule type" value="Genomic_DNA"/>
</dbReference>
<dbReference type="GO" id="GO:0005829">
    <property type="term" value="C:cytosol"/>
    <property type="evidence" value="ECO:0007669"/>
    <property type="project" value="TreeGrafter"/>
</dbReference>
<dbReference type="Gene3D" id="3.30.1240.10">
    <property type="match status" value="1"/>
</dbReference>
<dbReference type="Proteomes" id="UP000009875">
    <property type="component" value="Unassembled WGS sequence"/>
</dbReference>
<dbReference type="SUPFAM" id="SSF56784">
    <property type="entry name" value="HAD-like"/>
    <property type="match status" value="1"/>
</dbReference>
<dbReference type="OrthoDB" id="9806027at2"/>
<dbReference type="GO" id="GO:0016791">
    <property type="term" value="F:phosphatase activity"/>
    <property type="evidence" value="ECO:0007669"/>
    <property type="project" value="UniProtKB-ARBA"/>
</dbReference>
<keyword evidence="2" id="KW-1185">Reference proteome</keyword>
<dbReference type="PANTHER" id="PTHR10000">
    <property type="entry name" value="PHOSPHOSERINE PHOSPHATASE"/>
    <property type="match status" value="1"/>
</dbReference>
<dbReference type="Pfam" id="PF08282">
    <property type="entry name" value="Hydrolase_3"/>
    <property type="match status" value="1"/>
</dbReference>
<dbReference type="InterPro" id="IPR000150">
    <property type="entry name" value="Cof"/>
</dbReference>
<dbReference type="InterPro" id="IPR023214">
    <property type="entry name" value="HAD_sf"/>
</dbReference>
<evidence type="ECO:0000313" key="2">
    <source>
        <dbReference type="Proteomes" id="UP000009875"/>
    </source>
</evidence>
<dbReference type="PROSITE" id="PS01229">
    <property type="entry name" value="COF_2"/>
    <property type="match status" value="1"/>
</dbReference>
<dbReference type="GO" id="GO:0000287">
    <property type="term" value="F:magnesium ion binding"/>
    <property type="evidence" value="ECO:0007669"/>
    <property type="project" value="TreeGrafter"/>
</dbReference>
<dbReference type="NCBIfam" id="TIGR01484">
    <property type="entry name" value="HAD-SF-IIB"/>
    <property type="match status" value="1"/>
</dbReference>
<dbReference type="PANTHER" id="PTHR10000:SF55">
    <property type="entry name" value="5-AMINO-6-(5-PHOSPHO-D-RIBITYLAMINO)URACIL PHOSPHATASE YCSE"/>
    <property type="match status" value="1"/>
</dbReference>
<dbReference type="HOGENOM" id="CLU_044146_1_3_9"/>
<dbReference type="InterPro" id="IPR006379">
    <property type="entry name" value="HAD-SF_hydro_IIB"/>
</dbReference>
<name>K9EAT8_9LACT</name>
<dbReference type="AlphaFoldDB" id="K9EAT8"/>
<dbReference type="RefSeq" id="WP_003779089.1">
    <property type="nucleotide sequence ID" value="NZ_JH992962.1"/>
</dbReference>
<dbReference type="Gene3D" id="3.40.50.1000">
    <property type="entry name" value="HAD superfamily/HAD-like"/>
    <property type="match status" value="1"/>
</dbReference>
<sequence>MIKLIVSDMDGTLLNEQVGLSAANVAAIKDAQAAGIDFVIATGRSFKSGYTMAEEKGITCPFIGQNGATYYNDQQELQYVRGLAKDDVRKMMEIFDQTPIYYELITFDGPYTNDKQAFIDHAFDTFTDINQDIDEEAIRSYITDMVDQNRINFVESYNTLLEDDDQIILKIAVFSTSGSNKLEKVQKRLEKEIDNISITASSRKNMEINHIRASKGQAVSEYAKLKGYKPSEVLTIGDNINDLSMLDWADYGTAMANAVPEAKAVAKYQTKSNSQDGVAHIINLVLKGEIDQAKL</sequence>
<accession>K9EAT8</accession>
<organism evidence="1 2">
    <name type="scientific">Alloiococcus otitis ATCC 51267</name>
    <dbReference type="NCBI Taxonomy" id="883081"/>
    <lineage>
        <taxon>Bacteria</taxon>
        <taxon>Bacillati</taxon>
        <taxon>Bacillota</taxon>
        <taxon>Bacilli</taxon>
        <taxon>Lactobacillales</taxon>
        <taxon>Carnobacteriaceae</taxon>
        <taxon>Alloiococcus</taxon>
    </lineage>
</organism>
<dbReference type="STRING" id="883081.HMPREF9698_01544"/>
<comment type="caution">
    <text evidence="1">The sequence shown here is derived from an EMBL/GenBank/DDBJ whole genome shotgun (WGS) entry which is preliminary data.</text>
</comment>
<reference evidence="1 2" key="1">
    <citation type="submission" date="2012-09" db="EMBL/GenBank/DDBJ databases">
        <title>The Genome Sequence of Alloiococcus otitis ATCC 51267.</title>
        <authorList>
            <consortium name="The Broad Institute Genome Sequencing Platform"/>
            <person name="Earl A."/>
            <person name="Ward D."/>
            <person name="Feldgarden M."/>
            <person name="Gevers D."/>
            <person name="Huys G."/>
            <person name="Walker B."/>
            <person name="Young S.K."/>
            <person name="Zeng Q."/>
            <person name="Gargeya S."/>
            <person name="Fitzgerald M."/>
            <person name="Haas B."/>
            <person name="Abouelleil A."/>
            <person name="Alvarado L."/>
            <person name="Arachchi H.M."/>
            <person name="Berlin A.M."/>
            <person name="Chapman S.B."/>
            <person name="Goldberg J."/>
            <person name="Griggs A."/>
            <person name="Gujja S."/>
            <person name="Hansen M."/>
            <person name="Howarth C."/>
            <person name="Imamovic A."/>
            <person name="Larimer J."/>
            <person name="McCowen C."/>
            <person name="Montmayeur A."/>
            <person name="Murphy C."/>
            <person name="Neiman D."/>
            <person name="Pearson M."/>
            <person name="Priest M."/>
            <person name="Roberts A."/>
            <person name="Saif S."/>
            <person name="Shea T."/>
            <person name="Sisk P."/>
            <person name="Sykes S."/>
            <person name="Wortman J."/>
            <person name="Nusbaum C."/>
            <person name="Birren B."/>
        </authorList>
    </citation>
    <scope>NUCLEOTIDE SEQUENCE [LARGE SCALE GENOMIC DNA]</scope>
    <source>
        <strain evidence="1 2">ATCC 51267</strain>
    </source>
</reference>
<evidence type="ECO:0000313" key="1">
    <source>
        <dbReference type="EMBL" id="EKU92941.1"/>
    </source>
</evidence>
<keyword evidence="1" id="KW-0378">Hydrolase</keyword>
<dbReference type="PROSITE" id="PS01228">
    <property type="entry name" value="COF_1"/>
    <property type="match status" value="1"/>
</dbReference>
<dbReference type="SFLD" id="SFLDG01140">
    <property type="entry name" value="C2.B:_Phosphomannomutase_and_P"/>
    <property type="match status" value="1"/>
</dbReference>
<protein>
    <submittedName>
        <fullName evidence="1">Cof-like hydrolase</fullName>
    </submittedName>
</protein>
<dbReference type="NCBIfam" id="TIGR00099">
    <property type="entry name" value="Cof-subfamily"/>
    <property type="match status" value="1"/>
</dbReference>
<dbReference type="eggNOG" id="COG0561">
    <property type="taxonomic scope" value="Bacteria"/>
</dbReference>
<dbReference type="SFLD" id="SFLDS00003">
    <property type="entry name" value="Haloacid_Dehalogenase"/>
    <property type="match status" value="1"/>
</dbReference>
<dbReference type="CDD" id="cd07516">
    <property type="entry name" value="HAD_Pase"/>
    <property type="match status" value="1"/>
</dbReference>
<dbReference type="InterPro" id="IPR036412">
    <property type="entry name" value="HAD-like_sf"/>
</dbReference>